<dbReference type="SUPFAM" id="SSF52540">
    <property type="entry name" value="P-loop containing nucleoside triphosphate hydrolases"/>
    <property type="match status" value="2"/>
</dbReference>
<protein>
    <recommendedName>
        <fullName evidence="6">AAA+ ATPase domain-containing protein</fullName>
    </recommendedName>
</protein>
<dbReference type="Pfam" id="PF17862">
    <property type="entry name" value="AAA_lid_3"/>
    <property type="match status" value="2"/>
</dbReference>
<dbReference type="Pfam" id="PF16450">
    <property type="entry name" value="Prot_ATP_ID_OB_C"/>
    <property type="match status" value="1"/>
</dbReference>
<evidence type="ECO:0000259" key="6">
    <source>
        <dbReference type="SMART" id="SM00382"/>
    </source>
</evidence>
<dbReference type="Proteomes" id="UP001235939">
    <property type="component" value="Chromosome 16"/>
</dbReference>
<keyword evidence="8" id="KW-1185">Reference proteome</keyword>
<keyword evidence="2" id="KW-0547">Nucleotide-binding</keyword>
<name>A0ABY6LAX9_9ARAC</name>
<dbReference type="Gene3D" id="2.40.50.140">
    <property type="entry name" value="Nucleic acid-binding proteins"/>
    <property type="match status" value="1"/>
</dbReference>
<keyword evidence="4" id="KW-0647">Proteasome</keyword>
<evidence type="ECO:0000256" key="4">
    <source>
        <dbReference type="ARBA" id="ARBA00022942"/>
    </source>
</evidence>
<feature type="domain" description="AAA+ ATPase" evidence="6">
    <location>
        <begin position="292"/>
        <end position="431"/>
    </location>
</feature>
<feature type="compositionally biased region" description="Basic and acidic residues" evidence="5">
    <location>
        <begin position="158"/>
        <end position="177"/>
    </location>
</feature>
<dbReference type="InterPro" id="IPR003960">
    <property type="entry name" value="ATPase_AAA_CS"/>
</dbReference>
<dbReference type="EMBL" id="CP092878">
    <property type="protein sequence ID" value="UYV78314.1"/>
    <property type="molecule type" value="Genomic_DNA"/>
</dbReference>
<keyword evidence="3" id="KW-0067">ATP-binding</keyword>
<comment type="similarity">
    <text evidence="1">Belongs to the AAA ATPase family.</text>
</comment>
<evidence type="ECO:0000256" key="2">
    <source>
        <dbReference type="ARBA" id="ARBA00022741"/>
    </source>
</evidence>
<organism evidence="7 8">
    <name type="scientific">Cordylochernes scorpioides</name>
    <dbReference type="NCBI Taxonomy" id="51811"/>
    <lineage>
        <taxon>Eukaryota</taxon>
        <taxon>Metazoa</taxon>
        <taxon>Ecdysozoa</taxon>
        <taxon>Arthropoda</taxon>
        <taxon>Chelicerata</taxon>
        <taxon>Arachnida</taxon>
        <taxon>Pseudoscorpiones</taxon>
        <taxon>Cheliferoidea</taxon>
        <taxon>Chernetidae</taxon>
        <taxon>Cordylochernes</taxon>
    </lineage>
</organism>
<accession>A0ABY6LAX9</accession>
<proteinExistence type="inferred from homology"/>
<dbReference type="InterPro" id="IPR041569">
    <property type="entry name" value="AAA_lid_3"/>
</dbReference>
<gene>
    <name evidence="7" type="ORF">LAZ67_16000937</name>
</gene>
<evidence type="ECO:0000256" key="5">
    <source>
        <dbReference type="SAM" id="MobiDB-lite"/>
    </source>
</evidence>
<dbReference type="InterPro" id="IPR003959">
    <property type="entry name" value="ATPase_AAA_core"/>
</dbReference>
<feature type="region of interest" description="Disordered" evidence="5">
    <location>
        <begin position="93"/>
        <end position="126"/>
    </location>
</feature>
<dbReference type="Gene3D" id="3.40.50.300">
    <property type="entry name" value="P-loop containing nucleotide triphosphate hydrolases"/>
    <property type="match status" value="2"/>
</dbReference>
<evidence type="ECO:0000256" key="1">
    <source>
        <dbReference type="ARBA" id="ARBA00006914"/>
    </source>
</evidence>
<feature type="domain" description="AAA+ ATPase" evidence="6">
    <location>
        <begin position="557"/>
        <end position="703"/>
    </location>
</feature>
<evidence type="ECO:0000313" key="8">
    <source>
        <dbReference type="Proteomes" id="UP001235939"/>
    </source>
</evidence>
<dbReference type="InterPro" id="IPR050221">
    <property type="entry name" value="26S_Proteasome_ATPase"/>
</dbReference>
<dbReference type="CDD" id="cd19502">
    <property type="entry name" value="RecA-like_PAN_like"/>
    <property type="match status" value="1"/>
</dbReference>
<evidence type="ECO:0000256" key="3">
    <source>
        <dbReference type="ARBA" id="ARBA00022840"/>
    </source>
</evidence>
<dbReference type="SMART" id="SM00382">
    <property type="entry name" value="AAA"/>
    <property type="match status" value="2"/>
</dbReference>
<feature type="region of interest" description="Disordered" evidence="5">
    <location>
        <begin position="158"/>
        <end position="178"/>
    </location>
</feature>
<dbReference type="InterPro" id="IPR027417">
    <property type="entry name" value="P-loop_NTPase"/>
</dbReference>
<reference evidence="7 8" key="1">
    <citation type="submission" date="2022-01" db="EMBL/GenBank/DDBJ databases">
        <title>A chromosomal length assembly of Cordylochernes scorpioides.</title>
        <authorList>
            <person name="Zeh D."/>
            <person name="Zeh J."/>
        </authorList>
    </citation>
    <scope>NUCLEOTIDE SEQUENCE [LARGE SCALE GENOMIC DNA]</scope>
    <source>
        <strain evidence="7">IN4F17</strain>
        <tissue evidence="7">Whole Body</tissue>
    </source>
</reference>
<evidence type="ECO:0000313" key="7">
    <source>
        <dbReference type="EMBL" id="UYV78314.1"/>
    </source>
</evidence>
<dbReference type="Gene3D" id="1.10.8.60">
    <property type="match status" value="2"/>
</dbReference>
<dbReference type="PANTHER" id="PTHR23073">
    <property type="entry name" value="26S PROTEASOME REGULATORY SUBUNIT"/>
    <property type="match status" value="1"/>
</dbReference>
<dbReference type="InterPro" id="IPR003593">
    <property type="entry name" value="AAA+_ATPase"/>
</dbReference>
<dbReference type="InterPro" id="IPR012340">
    <property type="entry name" value="NA-bd_OB-fold"/>
</dbReference>
<dbReference type="PROSITE" id="PS00674">
    <property type="entry name" value="AAA"/>
    <property type="match status" value="2"/>
</dbReference>
<dbReference type="InterPro" id="IPR032501">
    <property type="entry name" value="Prot_ATP_ID_OB_2nd"/>
</dbReference>
<dbReference type="Pfam" id="PF00004">
    <property type="entry name" value="AAA"/>
    <property type="match status" value="3"/>
</dbReference>
<sequence length="786" mass="88251">MGHHHVNCILYRLDGVVGRFVDITLNIAPYTVAEGEDRTSLLGAQAVEQGGIRRMISSTTTHMLLYTAPLLIEGIQVLPTFLTRLLTQDFTPTKKKKKYEPPVPTRVGKKKRRQKGPEAASKLPQVTPHTKCRLKLLKEERIKDYLLMEEEFLRNQERLKPQEEKHEEERSKVDDLRGTPMSVGTLEEIIDDNHAIVSTSVGSEHYVSILSFVDKDQLEPGCSVLLNHKVHAVVGVLADDTDPMVTVMKLEKAPQETYADIGGLDQQIQEIKESVELPLTHPEYYEEMGIKPPKGVILYGPPGTGKTLLAKAVANQTSATFLRVVGSELIQKYLGDGPKLVRELFRVAEEHAPSIVFIDEIDAVGTKRYDSNSGGEREIQRTMLELLNQLDGFDSRGDVKVIMATNRIETLDPALIRPGRIDRKIEFPLPDEKTKRRILLIHTARMTLAEDVNVDELVMAKDDLSGADIKAICTEAGLMALRERRMKVTNEDFRKSKENVLYRKKEDPMVTVMKLEKAPQETYADIGGLDQQIQEIKESVELPLTHPEYYEEMGIKPPKGVILYGPPGTGKTLLAKAVANQTSATFLRVVGSELIQKYLDIMSVSRVTDPSWFGSSSVLRRNTPPPLSSLTRSTLWAPSGTTPTLGGEREIQRTMLELLNQLDGFDSRGDVKVIMATNRIETLDPALIRPGRIDRKIEFPLPDEKTKRRILLIHTARMTLAEDVNVDELVMAKDDLSGADIKAICTEAGLMALRERRMKVTNEDFRKSKENVLYRKKEGTPEGLYL</sequence>